<name>A0AAE1GSR9_9NEOP</name>
<proteinExistence type="predicted"/>
<comment type="caution">
    <text evidence="2">The sequence shown here is derived from an EMBL/GenBank/DDBJ whole genome shotgun (WGS) entry which is preliminary data.</text>
</comment>
<feature type="region of interest" description="Disordered" evidence="1">
    <location>
        <begin position="1"/>
        <end position="58"/>
    </location>
</feature>
<evidence type="ECO:0000313" key="3">
    <source>
        <dbReference type="Proteomes" id="UP001219518"/>
    </source>
</evidence>
<evidence type="ECO:0000256" key="1">
    <source>
        <dbReference type="SAM" id="MobiDB-lite"/>
    </source>
</evidence>
<dbReference type="EMBL" id="JAHWGI010000030">
    <property type="protein sequence ID" value="KAK3908128.1"/>
    <property type="molecule type" value="Genomic_DNA"/>
</dbReference>
<keyword evidence="2" id="KW-0808">Transferase</keyword>
<keyword evidence="3" id="KW-1185">Reference proteome</keyword>
<dbReference type="GO" id="GO:0016301">
    <property type="term" value="F:kinase activity"/>
    <property type="evidence" value="ECO:0007669"/>
    <property type="project" value="UniProtKB-KW"/>
</dbReference>
<evidence type="ECO:0000313" key="2">
    <source>
        <dbReference type="EMBL" id="KAK3908128.1"/>
    </source>
</evidence>
<dbReference type="AlphaFoldDB" id="A0AAE1GSR9"/>
<feature type="compositionally biased region" description="Basic and acidic residues" evidence="1">
    <location>
        <begin position="93"/>
        <end position="107"/>
    </location>
</feature>
<reference evidence="2" key="1">
    <citation type="submission" date="2021-07" db="EMBL/GenBank/DDBJ databases">
        <authorList>
            <person name="Catto M.A."/>
            <person name="Jacobson A."/>
            <person name="Kennedy G."/>
            <person name="Labadie P."/>
            <person name="Hunt B.G."/>
            <person name="Srinivasan R."/>
        </authorList>
    </citation>
    <scope>NUCLEOTIDE SEQUENCE</scope>
    <source>
        <strain evidence="2">PL_HMW_Pooled</strain>
        <tissue evidence="2">Head</tissue>
    </source>
</reference>
<gene>
    <name evidence="2" type="ORF">KUF71_018640</name>
</gene>
<feature type="region of interest" description="Disordered" evidence="1">
    <location>
        <begin position="84"/>
        <end position="120"/>
    </location>
</feature>
<organism evidence="2 3">
    <name type="scientific">Frankliniella fusca</name>
    <dbReference type="NCBI Taxonomy" id="407009"/>
    <lineage>
        <taxon>Eukaryota</taxon>
        <taxon>Metazoa</taxon>
        <taxon>Ecdysozoa</taxon>
        <taxon>Arthropoda</taxon>
        <taxon>Hexapoda</taxon>
        <taxon>Insecta</taxon>
        <taxon>Pterygota</taxon>
        <taxon>Neoptera</taxon>
        <taxon>Paraneoptera</taxon>
        <taxon>Thysanoptera</taxon>
        <taxon>Terebrantia</taxon>
        <taxon>Thripoidea</taxon>
        <taxon>Thripidae</taxon>
        <taxon>Frankliniella</taxon>
    </lineage>
</organism>
<accession>A0AAE1GSR9</accession>
<sequence>MGRNASSTNGSQERSGIRRRSEDGADEGDGEQGVGSSSEDMRRGPSPREDMMLRTRGRLGRLCLASPAKASARIGRYTMFTAEMLNPSHTHRSHEPRGGEGRGERIPTAHHRQRPAYRLT</sequence>
<dbReference type="Proteomes" id="UP001219518">
    <property type="component" value="Unassembled WGS sequence"/>
</dbReference>
<feature type="compositionally biased region" description="Basic and acidic residues" evidence="1">
    <location>
        <begin position="39"/>
        <end position="53"/>
    </location>
</feature>
<protein>
    <submittedName>
        <fullName evidence="2">Protein kinase C eta type</fullName>
    </submittedName>
</protein>
<reference evidence="2" key="2">
    <citation type="journal article" date="2023" name="BMC Genomics">
        <title>Pest status, molecular evolution, and epigenetic factors derived from the genome assembly of Frankliniella fusca, a thysanopteran phytovirus vector.</title>
        <authorList>
            <person name="Catto M.A."/>
            <person name="Labadie P.E."/>
            <person name="Jacobson A.L."/>
            <person name="Kennedy G.G."/>
            <person name="Srinivasan R."/>
            <person name="Hunt B.G."/>
        </authorList>
    </citation>
    <scope>NUCLEOTIDE SEQUENCE</scope>
    <source>
        <strain evidence="2">PL_HMW_Pooled</strain>
    </source>
</reference>
<feature type="compositionally biased region" description="Polar residues" evidence="1">
    <location>
        <begin position="1"/>
        <end position="14"/>
    </location>
</feature>
<feature type="compositionally biased region" description="Basic residues" evidence="1">
    <location>
        <begin position="108"/>
        <end position="120"/>
    </location>
</feature>
<keyword evidence="2" id="KW-0418">Kinase</keyword>